<dbReference type="RefSeq" id="WP_093984488.1">
    <property type="nucleotide sequence ID" value="NZ_BMDE01000002.1"/>
</dbReference>
<dbReference type="Proteomes" id="UP000655550">
    <property type="component" value="Unassembled WGS sequence"/>
</dbReference>
<comment type="caution">
    <text evidence="3">The sequence shown here is derived from an EMBL/GenBank/DDBJ whole genome shotgun (WGS) entry which is preliminary data.</text>
</comment>
<reference evidence="2" key="1">
    <citation type="journal article" date="2014" name="Int. J. Syst. Evol. Microbiol.">
        <title>Complete genome of a new Firmicutes species belonging to the dominant human colonic microbiota ('Ruminococcus bicirculans') reveals two chromosomes and a selective capacity to utilize plant glucans.</title>
        <authorList>
            <consortium name="NISC Comparative Sequencing Program"/>
            <person name="Wegmann U."/>
            <person name="Louis P."/>
            <person name="Goesmann A."/>
            <person name="Henrissat B."/>
            <person name="Duncan S.H."/>
            <person name="Flint H.J."/>
        </authorList>
    </citation>
    <scope>NUCLEOTIDE SEQUENCE</scope>
    <source>
        <strain evidence="2">CCM 8778</strain>
    </source>
</reference>
<accession>A0A2I0CP92</accession>
<dbReference type="PANTHER" id="PTHR38043:SF1">
    <property type="entry name" value="PROTEIN HEMX"/>
    <property type="match status" value="1"/>
</dbReference>
<protein>
    <submittedName>
        <fullName evidence="3">Heme biosynthesis operon protein HemX</fullName>
    </submittedName>
</protein>
<dbReference type="Pfam" id="PF04375">
    <property type="entry name" value="HemX"/>
    <property type="match status" value="1"/>
</dbReference>
<dbReference type="PANTHER" id="PTHR38043">
    <property type="entry name" value="PROTEIN HEMX"/>
    <property type="match status" value="1"/>
</dbReference>
<dbReference type="InterPro" id="IPR007470">
    <property type="entry name" value="HemX"/>
</dbReference>
<evidence type="ECO:0000313" key="4">
    <source>
        <dbReference type="Proteomes" id="UP000242861"/>
    </source>
</evidence>
<organism evidence="3 4">
    <name type="scientific">Pseudomonas fluvialis</name>
    <dbReference type="NCBI Taxonomy" id="1793966"/>
    <lineage>
        <taxon>Bacteria</taxon>
        <taxon>Pseudomonadati</taxon>
        <taxon>Pseudomonadota</taxon>
        <taxon>Gammaproteobacteria</taxon>
        <taxon>Pseudomonadales</taxon>
        <taxon>Pseudomonadaceae</taxon>
        <taxon>Pseudomonas</taxon>
    </lineage>
</organism>
<evidence type="ECO:0000313" key="5">
    <source>
        <dbReference type="Proteomes" id="UP000655550"/>
    </source>
</evidence>
<feature type="region of interest" description="Disordered" evidence="1">
    <location>
        <begin position="1"/>
        <end position="29"/>
    </location>
</feature>
<evidence type="ECO:0000313" key="3">
    <source>
        <dbReference type="EMBL" id="PKF70955.1"/>
    </source>
</evidence>
<feature type="compositionally biased region" description="Pro residues" evidence="1">
    <location>
        <begin position="8"/>
        <end position="27"/>
    </location>
</feature>
<keyword evidence="5" id="KW-1185">Reference proteome</keyword>
<evidence type="ECO:0000256" key="1">
    <source>
        <dbReference type="SAM" id="MobiDB-lite"/>
    </source>
</evidence>
<dbReference type="EMBL" id="PIYS01000018">
    <property type="protein sequence ID" value="PKF70955.1"/>
    <property type="molecule type" value="Genomic_DNA"/>
</dbReference>
<sequence length="368" mass="40133">MNEAQTPETPPLDAPVTTPPSAAPKPRPAGRGLAGLAVLLALAAVAGTAWQGWQQRQALHEQQTWQQQLDSSQAQLAALLAAQAQLGTRLEQLPSAAQWREREQLLASLQGEQQQQTARLDALFGKSREDWRLAEAEHLLRLAALRLSALQDINSAEALLQAADQILHQQDDPAAFASRQQLARDLETLRTLQRPDRTGLFLRLAALRQQAEQLTPLQPLAEGQGGVLLDLAEQEAPDSPFKAWLQTLSGYFRIQFDAQEEVRPLLAGQGLQQVRLALSLALEQAQWAALHGYSAVYRQALGQAEEILAAHFNAEDPAAAGLRQRLGELADLPVEVQVPDLSDSLATLQAYLARRAGLREAPAAEEQP</sequence>
<reference evidence="2" key="5">
    <citation type="submission" date="2024-05" db="EMBL/GenBank/DDBJ databases">
        <authorList>
            <person name="Sun Q."/>
            <person name="Sedlacek I."/>
        </authorList>
    </citation>
    <scope>NUCLEOTIDE SEQUENCE</scope>
    <source>
        <strain evidence="2">CCM 8778</strain>
    </source>
</reference>
<dbReference type="Proteomes" id="UP000242861">
    <property type="component" value="Unassembled WGS sequence"/>
</dbReference>
<reference evidence="4" key="3">
    <citation type="submission" date="2017-12" db="EMBL/GenBank/DDBJ databases">
        <authorList>
            <person name="Yu X.-Y."/>
        </authorList>
    </citation>
    <scope>NUCLEOTIDE SEQUENCE [LARGE SCALE GENOMIC DNA]</scope>
    <source>
        <strain evidence="4">ZYSR67-Z</strain>
    </source>
</reference>
<reference evidence="5" key="4">
    <citation type="journal article" date="2019" name="Int. J. Syst. Evol. Microbiol.">
        <title>The Global Catalogue of Microorganisms (GCM) 10K type strain sequencing project: providing services to taxonomists for standard genome sequencing and annotation.</title>
        <authorList>
            <consortium name="The Broad Institute Genomics Platform"/>
            <consortium name="The Broad Institute Genome Sequencing Center for Infectious Disease"/>
            <person name="Wu L."/>
            <person name="Ma J."/>
        </authorList>
    </citation>
    <scope>NUCLEOTIDE SEQUENCE [LARGE SCALE GENOMIC DNA]</scope>
    <source>
        <strain evidence="5">CCM 8778</strain>
    </source>
</reference>
<reference evidence="3" key="2">
    <citation type="submission" date="2017-12" db="EMBL/GenBank/DDBJ databases">
        <authorList>
            <person name="Hurst M.R.H."/>
        </authorList>
    </citation>
    <scope>NUCLEOTIDE SEQUENCE [LARGE SCALE GENOMIC DNA]</scope>
    <source>
        <strain evidence="3">ZYSR67-Z</strain>
    </source>
</reference>
<gene>
    <name evidence="3" type="ORF">CW360_10570</name>
    <name evidence="2" type="ORF">GCM10007363_07610</name>
</gene>
<name>A0A2I0CP92_9PSED</name>
<dbReference type="EMBL" id="BMDE01000002">
    <property type="protein sequence ID" value="GGH90341.1"/>
    <property type="molecule type" value="Genomic_DNA"/>
</dbReference>
<evidence type="ECO:0000313" key="2">
    <source>
        <dbReference type="EMBL" id="GGH90341.1"/>
    </source>
</evidence>
<dbReference type="AlphaFoldDB" id="A0A2I0CP92"/>
<proteinExistence type="predicted"/>